<dbReference type="InterPro" id="IPR018145">
    <property type="entry name" value="CagE_TrbE_VirB_cntrl_dom"/>
</dbReference>
<feature type="region of interest" description="Disordered" evidence="4">
    <location>
        <begin position="575"/>
        <end position="599"/>
    </location>
</feature>
<evidence type="ECO:0000259" key="5">
    <source>
        <dbReference type="Pfam" id="PF03135"/>
    </source>
</evidence>
<comment type="similarity">
    <text evidence="1">Belongs to the TrbE/VirB4 family.</text>
</comment>
<reference evidence="6 7" key="1">
    <citation type="journal article" date="2017" name="Genome Biol. Evol.">
        <title>Trajectories and Drivers of Genome Evolution in Surface-Associated Marine Phaeobacter.</title>
        <authorList>
            <person name="Freese H.M."/>
            <person name="Sikorski J."/>
            <person name="Bunk B."/>
            <person name="Scheuner C."/>
            <person name="Meier-Kolthoff J.P."/>
            <person name="Sproer C."/>
            <person name="Gram L."/>
            <person name="Overmann J."/>
        </authorList>
    </citation>
    <scope>NUCLEOTIDE SEQUENCE [LARGE SCALE GENOMIC DNA]</scope>
    <source>
        <strain evidence="6 7">P66</strain>
    </source>
</reference>
<dbReference type="Gene3D" id="3.40.50.300">
    <property type="entry name" value="P-loop containing nucleotide triphosphate hydrolases"/>
    <property type="match status" value="1"/>
</dbReference>
<keyword evidence="6" id="KW-0614">Plasmid</keyword>
<evidence type="ECO:0000313" key="6">
    <source>
        <dbReference type="EMBL" id="AUQ97300.1"/>
    </source>
</evidence>
<sequence length="599" mass="65822">MPRDTNYDARSLLPTWFGREAKLGKMLPYISLVDEQTVRTRGNELFQCIRLDGVNSDTTDDAYLDRTRALFASVIARIGPECSFYVHKVSKAINVDLDPVEGDTFAAAVDRRWRQSLNDSQLRDKTLTLTVLNRPPVGSKLPFRAAKSVELLRSQTEKRLARLQEVVRFLMSSFGDMNPRLLDEPSGELLGFLGSLNTGQELPLYRGAATSIVSENVANTRVTFKGDRFYLSEGATGSRVGSIFAVKDYPEKTHCTMFDELNLPVDMIVTHSFTPINSNWMAGRIKRMMKMRASASDGAFSLTDELPTALDDLESKRLSFGDHHMTVAVFADSEEQLSSIGGEIKNTASTEGVNLVSEGFASATHYFAQHPGNAHARSRKGAVTNRNFADFAAFHRTPLGKNAEQVPWGKVISMFPTPESSAFRFNYHELGSPDKEPTGGHTLILGRPGSGKSVLSAFLMTQARRAGARLFVFDYRLGMEMAVRANGGRYSSIKAGDATGLNPLWTEVDERGQAWLSDWLASLIHRNDKPLTPAQTNLIQQVVRQNATASDANLRNWHDLASLFVSADDGGIFTNGSKNGPPKAATAGFSGRPAKTPSL</sequence>
<evidence type="ECO:0000256" key="3">
    <source>
        <dbReference type="ARBA" id="ARBA00022840"/>
    </source>
</evidence>
<organism evidence="6 7">
    <name type="scientific">Phaeobacter inhibens</name>
    <dbReference type="NCBI Taxonomy" id="221822"/>
    <lineage>
        <taxon>Bacteria</taxon>
        <taxon>Pseudomonadati</taxon>
        <taxon>Pseudomonadota</taxon>
        <taxon>Alphaproteobacteria</taxon>
        <taxon>Rhodobacterales</taxon>
        <taxon>Roseobacteraceae</taxon>
        <taxon>Phaeobacter</taxon>
    </lineage>
</organism>
<evidence type="ECO:0000256" key="4">
    <source>
        <dbReference type="SAM" id="MobiDB-lite"/>
    </source>
</evidence>
<keyword evidence="3" id="KW-0067">ATP-binding</keyword>
<keyword evidence="7" id="KW-1185">Reference proteome</keyword>
<evidence type="ECO:0000313" key="7">
    <source>
        <dbReference type="Proteomes" id="UP000236536"/>
    </source>
</evidence>
<gene>
    <name evidence="6" type="primary">virB_1</name>
    <name evidence="6" type="ORF">PhaeoP66_04574</name>
</gene>
<dbReference type="Pfam" id="PF03135">
    <property type="entry name" value="CagE_TrbE_VirB"/>
    <property type="match status" value="1"/>
</dbReference>
<evidence type="ECO:0000256" key="1">
    <source>
        <dbReference type="ARBA" id="ARBA00006512"/>
    </source>
</evidence>
<evidence type="ECO:0000256" key="2">
    <source>
        <dbReference type="ARBA" id="ARBA00022741"/>
    </source>
</evidence>
<dbReference type="PANTHER" id="PTHR30121:SF12">
    <property type="entry name" value="TYPE IV SECRETION SYSTEM PROTEIN CAGE"/>
    <property type="match status" value="1"/>
</dbReference>
<dbReference type="InterPro" id="IPR027417">
    <property type="entry name" value="P-loop_NTPase"/>
</dbReference>
<name>A0ABM6RL96_9RHOB</name>
<dbReference type="EMBL" id="CP010713">
    <property type="protein sequence ID" value="AUQ97300.1"/>
    <property type="molecule type" value="Genomic_DNA"/>
</dbReference>
<dbReference type="SUPFAM" id="SSF52540">
    <property type="entry name" value="P-loop containing nucleoside triphosphate hydrolases"/>
    <property type="match status" value="1"/>
</dbReference>
<dbReference type="Proteomes" id="UP000236536">
    <property type="component" value="Plasmid pP66_h"/>
</dbReference>
<keyword evidence="2" id="KW-0547">Nucleotide-binding</keyword>
<protein>
    <submittedName>
        <fullName evidence="6">Type IV secretion system protein VirB</fullName>
    </submittedName>
</protein>
<dbReference type="InterPro" id="IPR051162">
    <property type="entry name" value="T4SS_component"/>
</dbReference>
<reference evidence="6 7" key="2">
    <citation type="journal article" date="2017" name="Int. J. Syst. Evol. Microbiol.">
        <title>Adaptation of Surface-Associated Bacteria to the Open Ocean: A Genomically Distinct Subpopulation of Phaeobacter gallaeciensis Colonizes Pacific Mesozooplankton.</title>
        <authorList>
            <person name="Freese H.M."/>
            <person name="Methner A."/>
            <person name="Overmann J."/>
        </authorList>
    </citation>
    <scope>NUCLEOTIDE SEQUENCE [LARGE SCALE GENOMIC DNA]</scope>
    <source>
        <strain evidence="6 7">P66</strain>
    </source>
</reference>
<feature type="domain" description="CagE TrbE VirB component of type IV transporter system central" evidence="5">
    <location>
        <begin position="188"/>
        <end position="379"/>
    </location>
</feature>
<proteinExistence type="inferred from homology"/>
<geneLocation type="plasmid" evidence="6 7">
    <name>pP66_h</name>
</geneLocation>
<dbReference type="PANTHER" id="PTHR30121">
    <property type="entry name" value="UNCHARACTERIZED PROTEIN YJGR-RELATED"/>
    <property type="match status" value="1"/>
</dbReference>
<accession>A0ABM6RL96</accession>